<dbReference type="InterPro" id="IPR008160">
    <property type="entry name" value="Collagen"/>
</dbReference>
<dbReference type="OMA" id="WYNPYQG"/>
<evidence type="ECO:0000313" key="7">
    <source>
        <dbReference type="RefSeq" id="XP_041444231.1"/>
    </source>
</evidence>
<evidence type="ECO:0000256" key="1">
    <source>
        <dbReference type="ARBA" id="ARBA00004613"/>
    </source>
</evidence>
<dbReference type="STRING" id="8355.A0A1L8GT23"/>
<dbReference type="GeneID" id="108712320"/>
<dbReference type="InterPro" id="IPR003112">
    <property type="entry name" value="Olfac-like_dom"/>
</dbReference>
<keyword evidence="6" id="KW-1185">Reference proteome</keyword>
<keyword evidence="5" id="KW-0472">Membrane</keyword>
<dbReference type="GO" id="GO:0005615">
    <property type="term" value="C:extracellular space"/>
    <property type="evidence" value="ECO:0000318"/>
    <property type="project" value="GO_Central"/>
</dbReference>
<proteinExistence type="predicted"/>
<keyword evidence="2" id="KW-0964">Secreted</keyword>
<gene>
    <name evidence="7" type="primary">LOC108712320</name>
</gene>
<comment type="subcellular location">
    <subcellularLocation>
        <location evidence="1">Secreted</location>
    </subcellularLocation>
</comment>
<feature type="compositionally biased region" description="Pro residues" evidence="4">
    <location>
        <begin position="238"/>
        <end position="248"/>
    </location>
</feature>
<dbReference type="Pfam" id="PF01391">
    <property type="entry name" value="Collagen"/>
    <property type="match status" value="1"/>
</dbReference>
<comment type="caution">
    <text evidence="3">Lacks conserved residue(s) required for the propagation of feature annotation.</text>
</comment>
<dbReference type="PaxDb" id="8355-A0A1L8GT23"/>
<name>A0A1L8GT23_XENLA</name>
<sequence length="547" mass="60287">MGTQKVVSLIAGSDRGRIGVALKTFIGVLALFTVINTCGTIFVLLQWRDLTSRIQELEAYQALSQEDMVTSHLTKLISELKEDLPEESGSQIYRNKRSQHHKQPENYVRAENEDTLMMMTYSMVPVRLMLDLCNSTKGICLTGPPGPQGPPGFGGLPGYNGSDGFPGLPGKKGEPGENGRRGKMGEPGPKGEKGDTGEIGPPGNDGMEGKIGEKGDKGDKGDTSNDVFLEGVKGDTGPPGPPGPPGPEGPLGRRKGKGKSKQSGQEFNSKCIGESCAVPNDDTMVGKSNETNNGNNPKPGDCIIKSIESPTNIAKVKDTFGAWMMESSNRSDDRIWIAGHFSGLIVKQYENLTELLNDNYKPTKLRWFYQGCGHLVYNKSLYYHKGGSDKIVRYELETESFQTLSIQNAAYHNRSYLFTNSKSYFHIAADEKDLWIIYSSEIEKTIMVAHLDEKTFSITQHINTTYPKTKAGNAFIACGILYVTDTKDMRVTFAFNLLKGKQVETSFDFRSSTSVLSMLSYNPKDQHLYTWEDGCLLLYPVHFASRT</sequence>
<organism evidence="6 7">
    <name type="scientific">Xenopus laevis</name>
    <name type="common">African clawed frog</name>
    <dbReference type="NCBI Taxonomy" id="8355"/>
    <lineage>
        <taxon>Eukaryota</taxon>
        <taxon>Metazoa</taxon>
        <taxon>Chordata</taxon>
        <taxon>Craniata</taxon>
        <taxon>Vertebrata</taxon>
        <taxon>Euteleostomi</taxon>
        <taxon>Amphibia</taxon>
        <taxon>Batrachia</taxon>
        <taxon>Anura</taxon>
        <taxon>Pipoidea</taxon>
        <taxon>Pipidae</taxon>
        <taxon>Xenopodinae</taxon>
        <taxon>Xenopus</taxon>
        <taxon>Xenopus</taxon>
    </lineage>
</organism>
<protein>
    <submittedName>
        <fullName evidence="7">Gliomedin-like</fullName>
    </submittedName>
</protein>
<accession>A0A1L8GT23</accession>
<feature type="transmembrane region" description="Helical" evidence="5">
    <location>
        <begin position="20"/>
        <end position="45"/>
    </location>
</feature>
<dbReference type="InterPro" id="IPR050605">
    <property type="entry name" value="Olfactomedin-like_domain"/>
</dbReference>
<evidence type="ECO:0000256" key="4">
    <source>
        <dbReference type="SAM" id="MobiDB-lite"/>
    </source>
</evidence>
<dbReference type="Pfam" id="PF02191">
    <property type="entry name" value="OLF"/>
    <property type="match status" value="1"/>
</dbReference>
<dbReference type="PANTHER" id="PTHR23192:SF85">
    <property type="entry name" value="GLIOMEDIN"/>
    <property type="match status" value="1"/>
</dbReference>
<dbReference type="Proteomes" id="UP000186698">
    <property type="component" value="Chromosome 3S"/>
</dbReference>
<reference evidence="6" key="1">
    <citation type="submission" date="2024-06" db="UniProtKB">
        <authorList>
            <consortium name="RefSeq"/>
        </authorList>
    </citation>
    <scope>NUCLEOTIDE SEQUENCE [LARGE SCALE GENOMIC DNA]</scope>
    <source>
        <strain evidence="6">J_2021</strain>
    </source>
</reference>
<feature type="compositionally biased region" description="Basic and acidic residues" evidence="4">
    <location>
        <begin position="171"/>
        <end position="196"/>
    </location>
</feature>
<evidence type="ECO:0000256" key="5">
    <source>
        <dbReference type="SAM" id="Phobius"/>
    </source>
</evidence>
<dbReference type="KEGG" id="xla:108712320"/>
<evidence type="ECO:0000256" key="2">
    <source>
        <dbReference type="ARBA" id="ARBA00022525"/>
    </source>
</evidence>
<keyword evidence="5" id="KW-1133">Transmembrane helix</keyword>
<dbReference type="CTD" id="108712320"/>
<feature type="compositionally biased region" description="Polar residues" evidence="4">
    <location>
        <begin position="286"/>
        <end position="296"/>
    </location>
</feature>
<keyword evidence="5" id="KW-0812">Transmembrane</keyword>
<dbReference type="PROSITE" id="PS51132">
    <property type="entry name" value="OLF"/>
    <property type="match status" value="1"/>
</dbReference>
<reference evidence="7" key="2">
    <citation type="submission" date="2025-08" db="UniProtKB">
        <authorList>
            <consortium name="RefSeq"/>
        </authorList>
    </citation>
    <scope>IDENTIFICATION</scope>
    <source>
        <strain evidence="7">J_2021</strain>
        <tissue evidence="7">Erythrocytes</tissue>
    </source>
</reference>
<feature type="region of interest" description="Disordered" evidence="4">
    <location>
        <begin position="143"/>
        <end position="301"/>
    </location>
</feature>
<dbReference type="GO" id="GO:0009986">
    <property type="term" value="C:cell surface"/>
    <property type="evidence" value="ECO:0000318"/>
    <property type="project" value="GO_Central"/>
</dbReference>
<dbReference type="GO" id="GO:0007165">
    <property type="term" value="P:signal transduction"/>
    <property type="evidence" value="ECO:0000318"/>
    <property type="project" value="GO_Central"/>
</dbReference>
<dbReference type="PANTHER" id="PTHR23192">
    <property type="entry name" value="OLFACTOMEDIN-RELATED"/>
    <property type="match status" value="1"/>
</dbReference>
<dbReference type="AlphaFoldDB" id="A0A1L8GT23"/>
<feature type="compositionally biased region" description="Basic and acidic residues" evidence="4">
    <location>
        <begin position="207"/>
        <end position="223"/>
    </location>
</feature>
<dbReference type="SMART" id="SM00284">
    <property type="entry name" value="OLF"/>
    <property type="match status" value="1"/>
</dbReference>
<dbReference type="OrthoDB" id="8397025at2759"/>
<evidence type="ECO:0000313" key="6">
    <source>
        <dbReference type="Proteomes" id="UP000186698"/>
    </source>
</evidence>
<evidence type="ECO:0000256" key="3">
    <source>
        <dbReference type="PROSITE-ProRule" id="PRU00446"/>
    </source>
</evidence>
<dbReference type="RefSeq" id="XP_041444231.1">
    <property type="nucleotide sequence ID" value="XM_041588297.1"/>
</dbReference>